<feature type="domain" description="AP-3 complex subunit delta" evidence="19">
    <location>
        <begin position="660"/>
        <end position="807"/>
    </location>
</feature>
<dbReference type="GO" id="GO:0000139">
    <property type="term" value="C:Golgi membrane"/>
    <property type="evidence" value="ECO:0007669"/>
    <property type="project" value="UniProtKB-SubCell"/>
</dbReference>
<evidence type="ECO:0000256" key="10">
    <source>
        <dbReference type="ARBA" id="ARBA00023034"/>
    </source>
</evidence>
<dbReference type="Gene3D" id="3.30.450.50">
    <property type="entry name" value="Longin domain"/>
    <property type="match status" value="1"/>
</dbReference>
<evidence type="ECO:0000256" key="15">
    <source>
        <dbReference type="ARBA" id="ARBA00076631"/>
    </source>
</evidence>
<comment type="similarity">
    <text evidence="3">Belongs to the adaptor complexes large subunit family.</text>
</comment>
<dbReference type="GO" id="GO:0006896">
    <property type="term" value="P:Golgi to vacuole transport"/>
    <property type="evidence" value="ECO:0007669"/>
    <property type="project" value="TreeGrafter"/>
</dbReference>
<evidence type="ECO:0000256" key="16">
    <source>
        <dbReference type="ARBA" id="ARBA00076924"/>
    </source>
</evidence>
<dbReference type="GO" id="GO:0098943">
    <property type="term" value="P:neurotransmitter receptor transport, postsynaptic endosome to lysosome"/>
    <property type="evidence" value="ECO:0007669"/>
    <property type="project" value="TreeGrafter"/>
</dbReference>
<keyword evidence="8" id="KW-0653">Protein transport</keyword>
<keyword evidence="11" id="KW-0175">Coiled coil</keyword>
<keyword evidence="6" id="KW-0597">Phosphoprotein</keyword>
<evidence type="ECO:0000256" key="6">
    <source>
        <dbReference type="ARBA" id="ARBA00022553"/>
    </source>
</evidence>
<keyword evidence="5" id="KW-0963">Cytoplasm</keyword>
<dbReference type="GO" id="GO:0010008">
    <property type="term" value="C:endosome membrane"/>
    <property type="evidence" value="ECO:0007669"/>
    <property type="project" value="UniProtKB-ARBA"/>
</dbReference>
<dbReference type="GO" id="GO:0006623">
    <property type="term" value="P:protein targeting to vacuole"/>
    <property type="evidence" value="ECO:0007669"/>
    <property type="project" value="TreeGrafter"/>
</dbReference>
<feature type="region of interest" description="Disordered" evidence="18">
    <location>
        <begin position="734"/>
        <end position="917"/>
    </location>
</feature>
<evidence type="ECO:0000313" key="20">
    <source>
        <dbReference type="Ensembl" id="ENSMICP00000014028.3"/>
    </source>
</evidence>
<evidence type="ECO:0000256" key="18">
    <source>
        <dbReference type="SAM" id="MobiDB-lite"/>
    </source>
</evidence>
<evidence type="ECO:0000256" key="14">
    <source>
        <dbReference type="ARBA" id="ARBA00071053"/>
    </source>
</evidence>
<evidence type="ECO:0000256" key="2">
    <source>
        <dbReference type="ARBA" id="ARBA00004496"/>
    </source>
</evidence>
<name>A0A8C5VAA8_MICMU</name>
<comment type="subcellular location">
    <subcellularLocation>
        <location evidence="2">Cytoplasm</location>
    </subcellularLocation>
    <subcellularLocation>
        <location evidence="1">Golgi apparatus membrane</location>
        <topology evidence="1">Peripheral membrane protein</topology>
        <orientation evidence="1">Cytoplasmic side</orientation>
    </subcellularLocation>
</comment>
<feature type="compositionally biased region" description="Basic residues" evidence="18">
    <location>
        <begin position="864"/>
        <end position="879"/>
    </location>
</feature>
<dbReference type="GO" id="GO:0048499">
    <property type="term" value="P:synaptic vesicle membrane organization"/>
    <property type="evidence" value="ECO:0007669"/>
    <property type="project" value="TreeGrafter"/>
</dbReference>
<evidence type="ECO:0000256" key="7">
    <source>
        <dbReference type="ARBA" id="ARBA00022737"/>
    </source>
</evidence>
<feature type="compositionally biased region" description="Basic residues" evidence="18">
    <location>
        <begin position="841"/>
        <end position="854"/>
    </location>
</feature>
<reference evidence="20" key="3">
    <citation type="submission" date="2025-09" db="UniProtKB">
        <authorList>
            <consortium name="Ensembl"/>
        </authorList>
    </citation>
    <scope>IDENTIFICATION</scope>
</reference>
<dbReference type="SUPFAM" id="SSF48371">
    <property type="entry name" value="ARM repeat"/>
    <property type="match status" value="1"/>
</dbReference>
<reference evidence="20" key="2">
    <citation type="submission" date="2025-08" db="UniProtKB">
        <authorList>
            <consortium name="Ensembl"/>
        </authorList>
    </citation>
    <scope>IDENTIFICATION</scope>
</reference>
<accession>A0A8C5VAA8</accession>
<dbReference type="GO" id="GO:0098830">
    <property type="term" value="C:presynaptic endosome"/>
    <property type="evidence" value="ECO:0007669"/>
    <property type="project" value="TreeGrafter"/>
</dbReference>
<evidence type="ECO:0000256" key="4">
    <source>
        <dbReference type="ARBA" id="ARBA00022448"/>
    </source>
</evidence>
<dbReference type="FunFam" id="3.30.450.50:FF:000001">
    <property type="entry name" value="AP-3 complex subunit delta-1, putative"/>
    <property type="match status" value="1"/>
</dbReference>
<dbReference type="InterPro" id="IPR002553">
    <property type="entry name" value="Clathrin/coatomer_adapt-like_N"/>
</dbReference>
<sequence>MALKMVKGSIDRMFDKNLQDLVRGIRNHKEDEAKYISQCIDEIKQELKQDNIAVKANAVCKLTYLQMLGYDISWAAFNIIEVMSASKFTFKRIGYLAASQSFHEGTDVIMLTTNQIRKDLSSPSQYDTGVALTGLSCFVTPDLARDLANDIMTLMSHTKPYIRKKAVLIMYKVFLKYPESLRPAFPRLKEKLEDPDPGVQSAAVNVICELARRNPKNYLSLAPLFFKLMTSSTNNWVLIKIIKLFGALTPLEPRLGKKLIEPLTNLIHSTSAMSLLYECVNTVIAVLISLSSGMPNHSASIQLCVQKLRILIEDSDQNLKYLGLLAMSKILKTHPKSVQSHKDLILQCLDDKDESIRLRALDLLYGMVSKKNLMEIVKKLMTHVDKAEGTTYRDELLTKIIDICSQSNYQHITNFEWYISILVELTRLEGTRHGHLIAAQMLDVAIRVKAIRKFAVSQMSALLDNAHLVASSTQRNGICEVLYAAAWICGEFSEHLQEPQHTLEAMLRPKVTTLPGHIQAVYVQNVVKLYASILQQKEQVADMEEAQAVTQLMVDRLPQFVQSADLEVQERASCILQLVKHVQKLQAKAVPVAEEVSALFAGELNPVAPKAQKKVPVPEGLDLDAWINEPLSDSESEDEKPKAMFHEEEQRQAKHRLPEVDEEELARRREARKQEQANNPFYIKSSPSPQKRYQDAPGVEHIPVVQIDLSVPLKVPGLPLSDQYVRLEEERRHRQRLEKDKRRKKRRDKEKKGKRRHGSLPTESDEDIAPAQQVDIVTEEMPENALPSDEDDKDPNDPYRALDIDLDKPLADSEKLPVQKHRNSENAKSPEKEDVPVVEKKSKKPKKKEKKHKEKEREKEKKKEKERKKPSKHKKKHKKEKEERPKDKKRSRKKLPGSEEAPGEPMQNGALEEGPLPPMSSYSLLAENSYIKMTYGVQGSLQDSQVTVSIILENLSSSVLKSMELSVLDSLNTRMARPEGSSVHDGVPVPFQLPPGVSNEAQFVFTVQSIVMAQKLKGTLSFIAKDDEGATQEKLDFKLHFSCSSYLTTTPCYSDAFAKLLESGDLSMSSIRVDGISMSFQNLLTKICFHHHFSVVERVDSCASMYSRSIQGHHVCLLVKKGENSVSVDGKCSDATLLSNMLEEMKATLATC</sequence>
<dbReference type="PANTHER" id="PTHR22781">
    <property type="entry name" value="DELTA ADAPTIN-RELATED"/>
    <property type="match status" value="1"/>
</dbReference>
<dbReference type="InterPro" id="IPR016024">
    <property type="entry name" value="ARM-type_fold"/>
</dbReference>
<dbReference type="PANTHER" id="PTHR22781:SF12">
    <property type="entry name" value="AP-3 COMPLEX SUBUNIT DELTA-1"/>
    <property type="match status" value="1"/>
</dbReference>
<evidence type="ECO:0000256" key="13">
    <source>
        <dbReference type="ARBA" id="ARBA00055970"/>
    </source>
</evidence>
<organism evidence="20 21">
    <name type="scientific">Microcebus murinus</name>
    <name type="common">Gray mouse lemur</name>
    <name type="synonym">Lemur murinus</name>
    <dbReference type="NCBI Taxonomy" id="30608"/>
    <lineage>
        <taxon>Eukaryota</taxon>
        <taxon>Metazoa</taxon>
        <taxon>Chordata</taxon>
        <taxon>Craniata</taxon>
        <taxon>Vertebrata</taxon>
        <taxon>Euteleostomi</taxon>
        <taxon>Mammalia</taxon>
        <taxon>Eutheria</taxon>
        <taxon>Euarchontoglires</taxon>
        <taxon>Primates</taxon>
        <taxon>Strepsirrhini</taxon>
        <taxon>Lemuriformes</taxon>
        <taxon>Cheirogaleidae</taxon>
        <taxon>Microcebus</taxon>
    </lineage>
</organism>
<dbReference type="Gene3D" id="1.25.10.10">
    <property type="entry name" value="Leucine-rich Repeat Variant"/>
    <property type="match status" value="1"/>
</dbReference>
<keyword evidence="21" id="KW-1185">Reference proteome</keyword>
<dbReference type="Pfam" id="PF06375">
    <property type="entry name" value="AP3D1"/>
    <property type="match status" value="1"/>
</dbReference>
<comment type="function">
    <text evidence="13">Part of the AP-3 complex, an adaptor-related complex which is not clathrin-associated. The complex is associated with the Golgi region as well as more peripheral structures. It facilitates the budding of vesicles from the Golgi membrane and may be directly involved in trafficking to lysosomes. Involved in process of CD8+ T-cell and NK cell degranulation. In concert with the BLOC-1 complex, AP-3 is required to target cargos into vesicles assembled at cell bodies for delivery into neurites and nerve terminals.</text>
</comment>
<evidence type="ECO:0000256" key="12">
    <source>
        <dbReference type="ARBA" id="ARBA00023136"/>
    </source>
</evidence>
<keyword evidence="9" id="KW-0007">Acetylation</keyword>
<dbReference type="EMBL" id="ABDC03027999">
    <property type="status" value="NOT_ANNOTATED_CDS"/>
    <property type="molecule type" value="Genomic_DNA"/>
</dbReference>
<evidence type="ECO:0000313" key="21">
    <source>
        <dbReference type="Proteomes" id="UP000694394"/>
    </source>
</evidence>
<evidence type="ECO:0000256" key="1">
    <source>
        <dbReference type="ARBA" id="ARBA00004255"/>
    </source>
</evidence>
<evidence type="ECO:0000256" key="3">
    <source>
        <dbReference type="ARBA" id="ARBA00006613"/>
    </source>
</evidence>
<gene>
    <name evidence="20" type="primary">AP3D1</name>
</gene>
<keyword evidence="10" id="KW-0333">Golgi apparatus</keyword>
<dbReference type="Pfam" id="PF01602">
    <property type="entry name" value="Adaptin_N"/>
    <property type="match status" value="1"/>
</dbReference>
<feature type="region of interest" description="Disordered" evidence="18">
    <location>
        <begin position="632"/>
        <end position="695"/>
    </location>
</feature>
<dbReference type="Pfam" id="PF26171">
    <property type="entry name" value="Mu_AP3"/>
    <property type="match status" value="1"/>
</dbReference>
<dbReference type="GO" id="GO:0016182">
    <property type="term" value="P:synaptic vesicle budding from endosome"/>
    <property type="evidence" value="ECO:0007669"/>
    <property type="project" value="TreeGrafter"/>
</dbReference>
<protein>
    <recommendedName>
        <fullName evidence="14">AP-3 complex subunit delta-1</fullName>
    </recommendedName>
    <alternativeName>
        <fullName evidence="15">AP-3 complex subunit delta</fullName>
    </alternativeName>
    <alternativeName>
        <fullName evidence="17">Adaptor-related protein complex 3 subunit delta-1</fullName>
    </alternativeName>
    <alternativeName>
        <fullName evidence="16">Delta-adaptin</fullName>
    </alternativeName>
</protein>
<dbReference type="InterPro" id="IPR011989">
    <property type="entry name" value="ARM-like"/>
</dbReference>
<evidence type="ECO:0000256" key="17">
    <source>
        <dbReference type="ARBA" id="ARBA00077434"/>
    </source>
</evidence>
<evidence type="ECO:0000259" key="19">
    <source>
        <dbReference type="SMART" id="SM01354"/>
    </source>
</evidence>
<dbReference type="GO" id="GO:0043195">
    <property type="term" value="C:terminal bouton"/>
    <property type="evidence" value="ECO:0007669"/>
    <property type="project" value="TreeGrafter"/>
</dbReference>
<dbReference type="GO" id="GO:0048490">
    <property type="term" value="P:anterograde synaptic vesicle transport"/>
    <property type="evidence" value="ECO:0007669"/>
    <property type="project" value="TreeGrafter"/>
</dbReference>
<feature type="compositionally biased region" description="Acidic residues" evidence="18">
    <location>
        <begin position="777"/>
        <end position="794"/>
    </location>
</feature>
<dbReference type="GeneTree" id="ENSGT00550000075067"/>
<keyword evidence="12" id="KW-0472">Membrane</keyword>
<dbReference type="GO" id="GO:0030123">
    <property type="term" value="C:AP-3 adaptor complex"/>
    <property type="evidence" value="ECO:0007669"/>
    <property type="project" value="InterPro"/>
</dbReference>
<dbReference type="InterPro" id="IPR058898">
    <property type="entry name" value="Mu_AP3"/>
</dbReference>
<dbReference type="GO" id="GO:1904115">
    <property type="term" value="C:axon cytoplasm"/>
    <property type="evidence" value="ECO:0007669"/>
    <property type="project" value="GOC"/>
</dbReference>
<dbReference type="SMART" id="SM01354">
    <property type="entry name" value="BLVR"/>
    <property type="match status" value="1"/>
</dbReference>
<feature type="compositionally biased region" description="Basic and acidic residues" evidence="18">
    <location>
        <begin position="639"/>
        <end position="675"/>
    </location>
</feature>
<dbReference type="InterPro" id="IPR017105">
    <property type="entry name" value="AP3_complex_dsu"/>
</dbReference>
<feature type="compositionally biased region" description="Basic residues" evidence="18">
    <location>
        <begin position="741"/>
        <end position="758"/>
    </location>
</feature>
<dbReference type="Ensembl" id="ENSMICT00000015387.3">
    <property type="protein sequence ID" value="ENSMICP00000014028.3"/>
    <property type="gene ID" value="ENSMICG00000015375.3"/>
</dbReference>
<keyword evidence="4" id="KW-0813">Transport</keyword>
<proteinExistence type="inferred from homology"/>
<dbReference type="AlphaFoldDB" id="A0A8C5VAA8"/>
<evidence type="ECO:0000256" key="9">
    <source>
        <dbReference type="ARBA" id="ARBA00022990"/>
    </source>
</evidence>
<dbReference type="FunFam" id="1.25.10.10:FF:000055">
    <property type="entry name" value="AP-3 complex subunit delta"/>
    <property type="match status" value="1"/>
</dbReference>
<evidence type="ECO:0000256" key="8">
    <source>
        <dbReference type="ARBA" id="ARBA00022927"/>
    </source>
</evidence>
<feature type="compositionally biased region" description="Basic and acidic residues" evidence="18">
    <location>
        <begin position="795"/>
        <end position="840"/>
    </location>
</feature>
<keyword evidence="7" id="KW-0677">Repeat</keyword>
<evidence type="ECO:0000256" key="11">
    <source>
        <dbReference type="ARBA" id="ARBA00023054"/>
    </source>
</evidence>
<reference evidence="20" key="1">
    <citation type="submission" date="2016-12" db="EMBL/GenBank/DDBJ databases">
        <title>Mouse lemur reference genome and diversity panel.</title>
        <authorList>
            <person name="Harris R."/>
            <person name="Larsen P."/>
            <person name="Liu Y."/>
            <person name="Hughes D.S."/>
            <person name="Murali S."/>
            <person name="Raveendran M."/>
            <person name="Korchina V."/>
            <person name="Wang M."/>
            <person name="Jhangiani S."/>
            <person name="Bandaranaike D."/>
            <person name="Bellair M."/>
            <person name="Blankenburg K."/>
            <person name="Chao H."/>
            <person name="Dahdouli M."/>
            <person name="Dinh H."/>
            <person name="Doddapaneni H."/>
            <person name="English A."/>
            <person name="Firestine M."/>
            <person name="Gnanaolivu R."/>
            <person name="Gross S."/>
            <person name="Hernandez B."/>
            <person name="Javaid M."/>
            <person name="Jayaseelan J."/>
            <person name="Jones J."/>
            <person name="Khan Z."/>
            <person name="Kovar C."/>
            <person name="Kurapati P."/>
            <person name="Le B."/>
            <person name="Lee S."/>
            <person name="Li M."/>
            <person name="Mathew T."/>
            <person name="Narasimhan A."/>
            <person name="Ngo D."/>
            <person name="Nguyen L."/>
            <person name="Okwuonu G."/>
            <person name="Ongeri F."/>
            <person name="Osuji N."/>
            <person name="Pu L.-L."/>
            <person name="Puazo M."/>
            <person name="Quiroz J."/>
            <person name="Raj R."/>
            <person name="Rajbhandari K."/>
            <person name="Reid J.G."/>
            <person name="Santibanez J."/>
            <person name="Sexton D."/>
            <person name="Skinner E."/>
            <person name="Vee V."/>
            <person name="Weissenberger G."/>
            <person name="Wu Y."/>
            <person name="Xin Y."/>
            <person name="Han Y."/>
            <person name="Campbell C."/>
            <person name="Brown A."/>
            <person name="Sullivan B."/>
            <person name="Shelton J."/>
            <person name="Brown S."/>
            <person name="Dudchenko O."/>
            <person name="Machol I."/>
            <person name="Durand N."/>
            <person name="Shamim M."/>
            <person name="Lieberman A."/>
            <person name="Muzny D.M."/>
            <person name="Richards S."/>
            <person name="Yoder A."/>
            <person name="Worley K.C."/>
            <person name="Rogers J."/>
            <person name="Gibbs R.A."/>
        </authorList>
    </citation>
    <scope>NUCLEOTIDE SEQUENCE [LARGE SCALE GENOMIC DNA]</scope>
</reference>
<dbReference type="Proteomes" id="UP000694394">
    <property type="component" value="Chromosome 24"/>
</dbReference>
<evidence type="ECO:0000256" key="5">
    <source>
        <dbReference type="ARBA" id="ARBA00022490"/>
    </source>
</evidence>
<dbReference type="InterPro" id="IPR010474">
    <property type="entry name" value="AP3D_dom_metazoa"/>
</dbReference>